<dbReference type="OrthoDB" id="1915375at2759"/>
<organism evidence="6 7">
    <name type="scientific">Paxillus involutus ATCC 200175</name>
    <dbReference type="NCBI Taxonomy" id="664439"/>
    <lineage>
        <taxon>Eukaryota</taxon>
        <taxon>Fungi</taxon>
        <taxon>Dikarya</taxon>
        <taxon>Basidiomycota</taxon>
        <taxon>Agaricomycotina</taxon>
        <taxon>Agaricomycetes</taxon>
        <taxon>Agaricomycetidae</taxon>
        <taxon>Boletales</taxon>
        <taxon>Paxilineae</taxon>
        <taxon>Paxillaceae</taxon>
        <taxon>Paxillus</taxon>
    </lineage>
</organism>
<dbReference type="Gene3D" id="3.30.428.10">
    <property type="entry name" value="HIT-like"/>
    <property type="match status" value="1"/>
</dbReference>
<dbReference type="HOGENOM" id="CLU_056776_4_1_1"/>
<sequence length="171" mass="19429">MTTTTRSESDAAKHAISGTSLCVFCQAYSGNRDAFNVIWEDADFIAFRDRSPASLHHFLLIPKIHIDSVKNLTKQDTDMVRRMETIGNDILNRYQVPHTHRRMGFHIPPFNSAHHLHLHVQALPYTSLARRLEYPVIGGFGTFDKGFSWFAEVSQTIRILQRGSTVGTFPC</sequence>
<evidence type="ECO:0000313" key="7">
    <source>
        <dbReference type="Proteomes" id="UP000053647"/>
    </source>
</evidence>
<dbReference type="SUPFAM" id="SSF54197">
    <property type="entry name" value="HIT-like"/>
    <property type="match status" value="1"/>
</dbReference>
<dbReference type="PANTHER" id="PTHR12486">
    <property type="entry name" value="APRATAXIN-RELATED"/>
    <property type="match status" value="1"/>
</dbReference>
<keyword evidence="7" id="KW-1185">Reference proteome</keyword>
<dbReference type="AlphaFoldDB" id="A0A0C9TVP3"/>
<dbReference type="GO" id="GO:0016787">
    <property type="term" value="F:hydrolase activity"/>
    <property type="evidence" value="ECO:0007669"/>
    <property type="project" value="UniProtKB-KW"/>
</dbReference>
<feature type="short sequence motif" description="Histidine triad motif" evidence="4">
    <location>
        <begin position="115"/>
        <end position="119"/>
    </location>
</feature>
<evidence type="ECO:0000256" key="4">
    <source>
        <dbReference type="PROSITE-ProRule" id="PRU00464"/>
    </source>
</evidence>
<evidence type="ECO:0000313" key="6">
    <source>
        <dbReference type="EMBL" id="KIJ14363.1"/>
    </source>
</evidence>
<feature type="active site" description="Tele-AMP-histidine intermediate" evidence="3">
    <location>
        <position position="119"/>
    </location>
</feature>
<dbReference type="PRINTS" id="PR00332">
    <property type="entry name" value="HISTRIAD"/>
</dbReference>
<dbReference type="EMBL" id="KN819343">
    <property type="protein sequence ID" value="KIJ14363.1"/>
    <property type="molecule type" value="Genomic_DNA"/>
</dbReference>
<dbReference type="PANTHER" id="PTHR12486:SF5">
    <property type="entry name" value="ADENOSINE 5'-MONOPHOSPHORAMIDASE HINT3"/>
    <property type="match status" value="1"/>
</dbReference>
<evidence type="ECO:0000259" key="5">
    <source>
        <dbReference type="PROSITE" id="PS51084"/>
    </source>
</evidence>
<protein>
    <recommendedName>
        <fullName evidence="5">HIT domain-containing protein</fullName>
    </recommendedName>
</protein>
<keyword evidence="2" id="KW-0378">Hydrolase</keyword>
<name>A0A0C9TVP3_PAXIN</name>
<dbReference type="PROSITE" id="PS51084">
    <property type="entry name" value="HIT_2"/>
    <property type="match status" value="1"/>
</dbReference>
<dbReference type="Proteomes" id="UP000053647">
    <property type="component" value="Unassembled WGS sequence"/>
</dbReference>
<evidence type="ECO:0000256" key="1">
    <source>
        <dbReference type="ARBA" id="ARBA00022741"/>
    </source>
</evidence>
<proteinExistence type="predicted"/>
<dbReference type="Pfam" id="PF11969">
    <property type="entry name" value="DcpS_C"/>
    <property type="match status" value="1"/>
</dbReference>
<gene>
    <name evidence="6" type="ORF">PAXINDRAFT_79329</name>
</gene>
<dbReference type="InterPro" id="IPR001310">
    <property type="entry name" value="Histidine_triad_HIT"/>
</dbReference>
<dbReference type="InterPro" id="IPR036265">
    <property type="entry name" value="HIT-like_sf"/>
</dbReference>
<reference evidence="7" key="2">
    <citation type="submission" date="2015-01" db="EMBL/GenBank/DDBJ databases">
        <title>Evolutionary Origins and Diversification of the Mycorrhizal Mutualists.</title>
        <authorList>
            <consortium name="DOE Joint Genome Institute"/>
            <consortium name="Mycorrhizal Genomics Consortium"/>
            <person name="Kohler A."/>
            <person name="Kuo A."/>
            <person name="Nagy L.G."/>
            <person name="Floudas D."/>
            <person name="Copeland A."/>
            <person name="Barry K.W."/>
            <person name="Cichocki N."/>
            <person name="Veneault-Fourrey C."/>
            <person name="LaButti K."/>
            <person name="Lindquist E.A."/>
            <person name="Lipzen A."/>
            <person name="Lundell T."/>
            <person name="Morin E."/>
            <person name="Murat C."/>
            <person name="Riley R."/>
            <person name="Ohm R."/>
            <person name="Sun H."/>
            <person name="Tunlid A."/>
            <person name="Henrissat B."/>
            <person name="Grigoriev I.V."/>
            <person name="Hibbett D.S."/>
            <person name="Martin F."/>
        </authorList>
    </citation>
    <scope>NUCLEOTIDE SEQUENCE [LARGE SCALE GENOMIC DNA]</scope>
    <source>
        <strain evidence="7">ATCC 200175</strain>
    </source>
</reference>
<accession>A0A0C9TVP3</accession>
<dbReference type="GO" id="GO:0000166">
    <property type="term" value="F:nucleotide binding"/>
    <property type="evidence" value="ECO:0007669"/>
    <property type="project" value="UniProtKB-KW"/>
</dbReference>
<keyword evidence="1" id="KW-0547">Nucleotide-binding</keyword>
<evidence type="ECO:0000256" key="2">
    <source>
        <dbReference type="ARBA" id="ARBA00022801"/>
    </source>
</evidence>
<reference evidence="6 7" key="1">
    <citation type="submission" date="2014-06" db="EMBL/GenBank/DDBJ databases">
        <authorList>
            <consortium name="DOE Joint Genome Institute"/>
            <person name="Kuo A."/>
            <person name="Kohler A."/>
            <person name="Nagy L.G."/>
            <person name="Floudas D."/>
            <person name="Copeland A."/>
            <person name="Barry K.W."/>
            <person name="Cichocki N."/>
            <person name="Veneault-Fourrey C."/>
            <person name="LaButti K."/>
            <person name="Lindquist E.A."/>
            <person name="Lipzen A."/>
            <person name="Lundell T."/>
            <person name="Morin E."/>
            <person name="Murat C."/>
            <person name="Sun H."/>
            <person name="Tunlid A."/>
            <person name="Henrissat B."/>
            <person name="Grigoriev I.V."/>
            <person name="Hibbett D.S."/>
            <person name="Martin F."/>
            <person name="Nordberg H.P."/>
            <person name="Cantor M.N."/>
            <person name="Hua S.X."/>
        </authorList>
    </citation>
    <scope>NUCLEOTIDE SEQUENCE [LARGE SCALE GENOMIC DNA]</scope>
    <source>
        <strain evidence="6 7">ATCC 200175</strain>
    </source>
</reference>
<dbReference type="InterPro" id="IPR011146">
    <property type="entry name" value="HIT-like"/>
</dbReference>
<evidence type="ECO:0000256" key="3">
    <source>
        <dbReference type="PIRSR" id="PIRSR601310-1"/>
    </source>
</evidence>
<feature type="domain" description="HIT" evidence="5">
    <location>
        <begin position="23"/>
        <end position="130"/>
    </location>
</feature>